<dbReference type="STRING" id="1028.SAMN05661096_00831"/>
<proteinExistence type="predicted"/>
<keyword evidence="2" id="KW-1185">Reference proteome</keyword>
<dbReference type="AlphaFoldDB" id="A0A1X7INJ3"/>
<name>A0A1X7INJ3_9BACT</name>
<protein>
    <submittedName>
        <fullName evidence="1">Uncharacterized protein</fullName>
    </submittedName>
</protein>
<evidence type="ECO:0000313" key="2">
    <source>
        <dbReference type="Proteomes" id="UP000193804"/>
    </source>
</evidence>
<dbReference type="Proteomes" id="UP000193804">
    <property type="component" value="Unassembled WGS sequence"/>
</dbReference>
<evidence type="ECO:0000313" key="1">
    <source>
        <dbReference type="EMBL" id="SMG16232.1"/>
    </source>
</evidence>
<reference evidence="2" key="1">
    <citation type="submission" date="2017-04" db="EMBL/GenBank/DDBJ databases">
        <authorList>
            <person name="Varghese N."/>
            <person name="Submissions S."/>
        </authorList>
    </citation>
    <scope>NUCLEOTIDE SEQUENCE [LARGE SCALE GENOMIC DNA]</scope>
    <source>
        <strain evidence="2">DSM 4125</strain>
    </source>
</reference>
<accession>A0A1X7INJ3</accession>
<sequence>MEVGGMINLKFKNLMWFSKLLILPAFEKDKEYPKQLEFYYKMHHTVRN</sequence>
<dbReference type="EMBL" id="FXAW01000001">
    <property type="protein sequence ID" value="SMG16232.1"/>
    <property type="molecule type" value="Genomic_DNA"/>
</dbReference>
<organism evidence="1 2">
    <name type="scientific">Marivirga sericea</name>
    <dbReference type="NCBI Taxonomy" id="1028"/>
    <lineage>
        <taxon>Bacteria</taxon>
        <taxon>Pseudomonadati</taxon>
        <taxon>Bacteroidota</taxon>
        <taxon>Cytophagia</taxon>
        <taxon>Cytophagales</taxon>
        <taxon>Marivirgaceae</taxon>
        <taxon>Marivirga</taxon>
    </lineage>
</organism>
<gene>
    <name evidence="1" type="ORF">SAMN05661096_00831</name>
</gene>